<dbReference type="Pfam" id="PF11209">
    <property type="entry name" value="LmeA"/>
    <property type="match status" value="1"/>
</dbReference>
<dbReference type="HOGENOM" id="CLU_089598_0_0_3"/>
<reference evidence="1" key="1">
    <citation type="submission" date="2006-06" db="EMBL/GenBank/DDBJ databases">
        <title>Complete sequence of Trichodesmium erythraeum IMS101.</title>
        <authorList>
            <consortium name="US DOE Joint Genome Institute"/>
            <person name="Copeland A."/>
            <person name="Lucas S."/>
            <person name="Lapidus A."/>
            <person name="Barry K."/>
            <person name="Detter J.C."/>
            <person name="Glavina del Rio T."/>
            <person name="Hammon N."/>
            <person name="Israni S."/>
            <person name="Dalin E."/>
            <person name="Tice H."/>
            <person name="Pitluck S."/>
            <person name="Kiss H."/>
            <person name="Munk A.C."/>
            <person name="Brettin T."/>
            <person name="Bruce D."/>
            <person name="Han C."/>
            <person name="Tapia R."/>
            <person name="Gilna P."/>
            <person name="Schmutz J."/>
            <person name="Larimer F."/>
            <person name="Land M."/>
            <person name="Hauser L."/>
            <person name="Kyrpides N."/>
            <person name="Kim E."/>
            <person name="Richardson P."/>
        </authorList>
    </citation>
    <scope>NUCLEOTIDE SEQUENCE [LARGE SCALE GENOMIC DNA]</scope>
    <source>
        <strain evidence="1">IMS101</strain>
    </source>
</reference>
<sequence length="258" mass="29010">MNKNLPQLHHISGSDIADQSLDEISTKRKSRIVSRFLSPALQFWLKSQLEQVEQLKVHIEGGDRQIITGQIPRVSLAASNVIFRGLHLTEVKLSATGIRINIGQIIRGKKLKILESFPIFCQIKCLQSDFNSSLKSGLLSQAIVDFLTPLLQSDFIECLEKPIRLYDQKAEIFTGHLSLFANFMSKFDEKIPINLHTSLKLATSCKLLLENFEFQVLQKSNYDLSNTIKVDLGSDVKLQELTLESGQLICQGSLIVKS</sequence>
<evidence type="ECO:0000313" key="1">
    <source>
        <dbReference type="EMBL" id="ABG50623.1"/>
    </source>
</evidence>
<proteinExistence type="predicted"/>
<dbReference type="eggNOG" id="ENOG502ZC76">
    <property type="taxonomic scope" value="Bacteria"/>
</dbReference>
<dbReference type="AlphaFoldDB" id="Q116F1"/>
<dbReference type="EMBL" id="CP000393">
    <property type="protein sequence ID" value="ABG50623.1"/>
    <property type="molecule type" value="Genomic_DNA"/>
</dbReference>
<dbReference type="InterPro" id="IPR021373">
    <property type="entry name" value="DUF2993"/>
</dbReference>
<dbReference type="KEGG" id="ter:Tery_1292"/>
<accession>Q116F1</accession>
<organism evidence="1">
    <name type="scientific">Trichodesmium erythraeum (strain IMS101)</name>
    <dbReference type="NCBI Taxonomy" id="203124"/>
    <lineage>
        <taxon>Bacteria</taxon>
        <taxon>Bacillati</taxon>
        <taxon>Cyanobacteriota</taxon>
        <taxon>Cyanophyceae</taxon>
        <taxon>Oscillatoriophycideae</taxon>
        <taxon>Oscillatoriales</taxon>
        <taxon>Microcoleaceae</taxon>
        <taxon>Trichodesmium</taxon>
    </lineage>
</organism>
<gene>
    <name evidence="1" type="ordered locus">Tery_1292</name>
</gene>
<dbReference type="STRING" id="203124.Tery_1292"/>
<dbReference type="RefSeq" id="WP_011611002.1">
    <property type="nucleotide sequence ID" value="NC_008312.1"/>
</dbReference>
<name>Q116F1_TRIEI</name>
<evidence type="ECO:0008006" key="2">
    <source>
        <dbReference type="Google" id="ProtNLM"/>
    </source>
</evidence>
<protein>
    <recommendedName>
        <fullName evidence="2">DUF2993 domain-containing protein</fullName>
    </recommendedName>
</protein>